<dbReference type="PANTHER" id="PTHR23416">
    <property type="entry name" value="SIALIC ACID SYNTHASE-RELATED"/>
    <property type="match status" value="1"/>
</dbReference>
<sequence>MNELDVRAPGTRPIFDQVPRAIALTERLNRLPYADQDAIRAVWAELTNSEPDPTFRLIPPVYSDQGVNITLGRNVFINQNCTLNDIGGIVIGDDVLVGPGVSLISSGHPVDPARRRSHITAGPIVIERGVWLCARATVLHGVTVGADSVVAAGAVVTRDVPAGVVVGGTPARVLRTVTDDDQV</sequence>
<dbReference type="CDD" id="cd03357">
    <property type="entry name" value="LbH_MAT_GAT"/>
    <property type="match status" value="1"/>
</dbReference>
<dbReference type="EMBL" id="CP114014">
    <property type="protein sequence ID" value="XAY04281.1"/>
    <property type="molecule type" value="Genomic_DNA"/>
</dbReference>
<dbReference type="EC" id="2.3.1.79" evidence="3"/>
<dbReference type="InterPro" id="IPR001451">
    <property type="entry name" value="Hexapep"/>
</dbReference>
<evidence type="ECO:0000256" key="1">
    <source>
        <dbReference type="ARBA" id="ARBA00007274"/>
    </source>
</evidence>
<dbReference type="InterPro" id="IPR051159">
    <property type="entry name" value="Hexapeptide_acetyltransf"/>
</dbReference>
<reference evidence="3" key="1">
    <citation type="submission" date="2022-12" db="EMBL/GenBank/DDBJ databases">
        <title>Paraconexibacter alkalitolerans sp. nov. and Baekduia alba sp. nov., isolated from soil and emended description of the genera Paraconexibacter (Chun et al., 2020) and Baekduia (An et al., 2020).</title>
        <authorList>
            <person name="Vieira S."/>
            <person name="Huber K.J."/>
            <person name="Geppert A."/>
            <person name="Wolf J."/>
            <person name="Neumann-Schaal M."/>
            <person name="Muesken M."/>
            <person name="Overmann J."/>
        </authorList>
    </citation>
    <scope>NUCLEOTIDE SEQUENCE</scope>
    <source>
        <strain evidence="3">AEG42_29</strain>
    </source>
</reference>
<dbReference type="AlphaFoldDB" id="A0AAU7AS15"/>
<organism evidence="3">
    <name type="scientific">Paraconexibacter sp. AEG42_29</name>
    <dbReference type="NCBI Taxonomy" id="2997339"/>
    <lineage>
        <taxon>Bacteria</taxon>
        <taxon>Bacillati</taxon>
        <taxon>Actinomycetota</taxon>
        <taxon>Thermoleophilia</taxon>
        <taxon>Solirubrobacterales</taxon>
        <taxon>Paraconexibacteraceae</taxon>
        <taxon>Paraconexibacter</taxon>
    </lineage>
</organism>
<proteinExistence type="inferred from homology"/>
<keyword evidence="3" id="KW-0012">Acyltransferase</keyword>
<keyword evidence="2 3" id="KW-0808">Transferase</keyword>
<dbReference type="PANTHER" id="PTHR23416:SF23">
    <property type="entry name" value="ACETYLTRANSFERASE C18B11.09C-RELATED"/>
    <property type="match status" value="1"/>
</dbReference>
<dbReference type="Gene3D" id="2.160.10.10">
    <property type="entry name" value="Hexapeptide repeat proteins"/>
    <property type="match status" value="1"/>
</dbReference>
<dbReference type="Pfam" id="PF14602">
    <property type="entry name" value="Hexapep_2"/>
    <property type="match status" value="1"/>
</dbReference>
<comment type="similarity">
    <text evidence="1">Belongs to the transferase hexapeptide repeat family.</text>
</comment>
<dbReference type="InterPro" id="IPR011004">
    <property type="entry name" value="Trimer_LpxA-like_sf"/>
</dbReference>
<accession>A0AAU7AS15</accession>
<dbReference type="SUPFAM" id="SSF51161">
    <property type="entry name" value="Trimeric LpxA-like enzymes"/>
    <property type="match status" value="1"/>
</dbReference>
<dbReference type="RefSeq" id="WP_354700824.1">
    <property type="nucleotide sequence ID" value="NZ_CP114014.1"/>
</dbReference>
<gene>
    <name evidence="3" type="primary">maa_1</name>
    <name evidence="3" type="ORF">DSM112329_01114</name>
</gene>
<dbReference type="KEGG" id="parq:DSM112329_01114"/>
<dbReference type="GO" id="GO:0008925">
    <property type="term" value="F:maltose O-acetyltransferase activity"/>
    <property type="evidence" value="ECO:0007669"/>
    <property type="project" value="UniProtKB-EC"/>
</dbReference>
<dbReference type="Pfam" id="PF00132">
    <property type="entry name" value="Hexapep"/>
    <property type="match status" value="1"/>
</dbReference>
<protein>
    <submittedName>
        <fullName evidence="3">Maltose O-acetyltransferase</fullName>
        <ecNumber evidence="3">2.3.1.79</ecNumber>
    </submittedName>
</protein>
<evidence type="ECO:0000313" key="3">
    <source>
        <dbReference type="EMBL" id="XAY04281.1"/>
    </source>
</evidence>
<name>A0AAU7AS15_9ACTN</name>
<evidence type="ECO:0000256" key="2">
    <source>
        <dbReference type="ARBA" id="ARBA00022679"/>
    </source>
</evidence>